<feature type="region of interest" description="Disordered" evidence="1">
    <location>
        <begin position="173"/>
        <end position="219"/>
    </location>
</feature>
<dbReference type="PROSITE" id="PS50006">
    <property type="entry name" value="FHA_DOMAIN"/>
    <property type="match status" value="1"/>
</dbReference>
<evidence type="ECO:0000313" key="4">
    <source>
        <dbReference type="Proteomes" id="UP001608902"/>
    </source>
</evidence>
<feature type="region of interest" description="Disordered" evidence="1">
    <location>
        <begin position="396"/>
        <end position="424"/>
    </location>
</feature>
<comment type="caution">
    <text evidence="3">The sequence shown here is derived from an EMBL/GenBank/DDBJ whole genome shotgun (WGS) entry which is preliminary data.</text>
</comment>
<evidence type="ECO:0000256" key="1">
    <source>
        <dbReference type="SAM" id="MobiDB-lite"/>
    </source>
</evidence>
<protein>
    <recommendedName>
        <fullName evidence="2">FHA domain-containing protein</fullName>
    </recommendedName>
</protein>
<dbReference type="Proteomes" id="UP001608902">
    <property type="component" value="Unassembled WGS sequence"/>
</dbReference>
<accession>A0ABD6E6P5</accession>
<feature type="compositionally biased region" description="Basic and acidic residues" evidence="1">
    <location>
        <begin position="135"/>
        <end position="148"/>
    </location>
</feature>
<feature type="compositionally biased region" description="Basic and acidic residues" evidence="1">
    <location>
        <begin position="173"/>
        <end position="182"/>
    </location>
</feature>
<reference evidence="3 4" key="1">
    <citation type="submission" date="2024-08" db="EMBL/GenBank/DDBJ databases">
        <title>Gnathostoma spinigerum genome.</title>
        <authorList>
            <person name="Gonzalez-Bertolin B."/>
            <person name="Monzon S."/>
            <person name="Zaballos A."/>
            <person name="Jimenez P."/>
            <person name="Dekumyoy P."/>
            <person name="Varona S."/>
            <person name="Cuesta I."/>
            <person name="Sumanam S."/>
            <person name="Adisakwattana P."/>
            <person name="Gasser R.B."/>
            <person name="Hernandez-Gonzalez A."/>
            <person name="Young N.D."/>
            <person name="Perteguer M.J."/>
        </authorList>
    </citation>
    <scope>NUCLEOTIDE SEQUENCE [LARGE SCALE GENOMIC DNA]</scope>
    <source>
        <strain evidence="3">AL3</strain>
        <tissue evidence="3">Liver</tissue>
    </source>
</reference>
<dbReference type="EMBL" id="JBGFUD010001109">
    <property type="protein sequence ID" value="MFH4975764.1"/>
    <property type="molecule type" value="Genomic_DNA"/>
</dbReference>
<dbReference type="Pfam" id="PF00498">
    <property type="entry name" value="FHA"/>
    <property type="match status" value="1"/>
</dbReference>
<feature type="domain" description="FHA" evidence="2">
    <location>
        <begin position="24"/>
        <end position="79"/>
    </location>
</feature>
<organism evidence="3 4">
    <name type="scientific">Gnathostoma spinigerum</name>
    <dbReference type="NCBI Taxonomy" id="75299"/>
    <lineage>
        <taxon>Eukaryota</taxon>
        <taxon>Metazoa</taxon>
        <taxon>Ecdysozoa</taxon>
        <taxon>Nematoda</taxon>
        <taxon>Chromadorea</taxon>
        <taxon>Rhabditida</taxon>
        <taxon>Spirurina</taxon>
        <taxon>Gnathostomatomorpha</taxon>
        <taxon>Gnathostomatoidea</taxon>
        <taxon>Gnathostomatidae</taxon>
        <taxon>Gnathostoma</taxon>
    </lineage>
</organism>
<dbReference type="Gene3D" id="2.60.200.20">
    <property type="match status" value="1"/>
</dbReference>
<feature type="compositionally biased region" description="Basic and acidic residues" evidence="1">
    <location>
        <begin position="113"/>
        <end position="125"/>
    </location>
</feature>
<feature type="region of interest" description="Disordered" evidence="1">
    <location>
        <begin position="135"/>
        <end position="154"/>
    </location>
</feature>
<dbReference type="InterPro" id="IPR008984">
    <property type="entry name" value="SMAD_FHA_dom_sf"/>
</dbReference>
<dbReference type="AlphaFoldDB" id="A0ABD6E6P5"/>
<sequence>MYYVARSEHPDKPLFIFTKPGDRVFIGRDDKKCLIHLEANAAGVSRIHLSIECRRVNSSIQLFVCDLSTYGTLINGCALLTDDVRVNSGDMLQVGTYRFSIYETSRESFGNSHDTRDCADKETKRSGRGTANDVCAKRMKFDEPKDENSQISQVPTEKFSSFLDSVDRREDSSALHHSDRSFVPDTGLQAGAPNTQRKPRPSVSTFFDSSSSDEENLDSRNTGLRFYSRLPLLVNSGRQERDSAVVKPYQKTTVASIMETEDAVSAHPHSGSSGRIVTQTRDKIGCSMELLSTNRNASIESSQAPEAIYTQHLDIRQRNNMSNVSNWHDQDSVGSVISGNITSNITSSRPILCGSVPLAVSTQRTDQGEEEFSPELDRESKYQALDSLLFGGCQPRNSNSNSGHSDAIIRTGYIPSDDGNDDDDDDVGVDDEMAIDEEGVVQVPLQAPSKNDVQKQNAMFENNLYSEQQCLQTMYGNSSEDSNSVASHPVSVQCCTQPSAAAGSFVMQQGESIVEYSTHSGQVNPSTMIPAAGYRLEAVRESFYQNVNGNSERPKIETEALSRNVAVIDENDNRGMQLIGASPSIVKAKPIDSPVPSMNIVKFVTLERPSRVVFTDAAGPSNSTISVPNYKCFRKARQGSHLLVCSPGGPTRFVSGNDLVDYRHISSNYGN</sequence>
<dbReference type="CDD" id="cd00060">
    <property type="entry name" value="FHA"/>
    <property type="match status" value="1"/>
</dbReference>
<evidence type="ECO:0000259" key="2">
    <source>
        <dbReference type="PROSITE" id="PS50006"/>
    </source>
</evidence>
<dbReference type="InterPro" id="IPR000253">
    <property type="entry name" value="FHA_dom"/>
</dbReference>
<feature type="region of interest" description="Disordered" evidence="1">
    <location>
        <begin position="108"/>
        <end position="129"/>
    </location>
</feature>
<dbReference type="SUPFAM" id="SSF49879">
    <property type="entry name" value="SMAD/FHA domain"/>
    <property type="match status" value="1"/>
</dbReference>
<keyword evidence="4" id="KW-1185">Reference proteome</keyword>
<gene>
    <name evidence="3" type="ORF">AB6A40_002473</name>
</gene>
<evidence type="ECO:0000313" key="3">
    <source>
        <dbReference type="EMBL" id="MFH4975764.1"/>
    </source>
</evidence>
<name>A0ABD6E6P5_9BILA</name>
<proteinExistence type="predicted"/>